<evidence type="ECO:0000313" key="2">
    <source>
        <dbReference type="Proteomes" id="UP000242222"/>
    </source>
</evidence>
<evidence type="ECO:0000313" key="1">
    <source>
        <dbReference type="EMBL" id="SFM88418.1"/>
    </source>
</evidence>
<gene>
    <name evidence="1" type="ORF">SAMN05216516_101134</name>
</gene>
<sequence>MLAATARKNDESGCRQAKDISKAEAEGKYQGRMGDAQTHVLIHILRLIHRKSLRETARLAGVSNMTVIRVCNKENE</sequence>
<dbReference type="AlphaFoldDB" id="A0A1I4UHG7"/>
<accession>A0A1I4UHG7</accession>
<reference evidence="2" key="1">
    <citation type="submission" date="2016-10" db="EMBL/GenBank/DDBJ databases">
        <authorList>
            <person name="Varghese N."/>
            <person name="Submissions S."/>
        </authorList>
    </citation>
    <scope>NUCLEOTIDE SEQUENCE [LARGE SCALE GENOMIC DNA]</scope>
    <source>
        <strain evidence="2">N6PO6</strain>
    </source>
</reference>
<keyword evidence="2" id="KW-1185">Reference proteome</keyword>
<organism evidence="1 2">
    <name type="scientific">Izhakiella capsodis</name>
    <dbReference type="NCBI Taxonomy" id="1367852"/>
    <lineage>
        <taxon>Bacteria</taxon>
        <taxon>Pseudomonadati</taxon>
        <taxon>Pseudomonadota</taxon>
        <taxon>Gammaproteobacteria</taxon>
        <taxon>Enterobacterales</taxon>
        <taxon>Erwiniaceae</taxon>
        <taxon>Izhakiella</taxon>
    </lineage>
</organism>
<name>A0A1I4UHG7_9GAMM</name>
<dbReference type="EMBL" id="FOVC01000001">
    <property type="protein sequence ID" value="SFM88418.1"/>
    <property type="molecule type" value="Genomic_DNA"/>
</dbReference>
<protein>
    <submittedName>
        <fullName evidence="1">Regulatory protein, lacI family</fullName>
    </submittedName>
</protein>
<proteinExistence type="predicted"/>
<dbReference type="STRING" id="1367852.SAMN05216516_101134"/>
<dbReference type="Proteomes" id="UP000242222">
    <property type="component" value="Unassembled WGS sequence"/>
</dbReference>